<dbReference type="OrthoDB" id="1262810at2759"/>
<reference evidence="1 2" key="1">
    <citation type="submission" date="2014-04" db="EMBL/GenBank/DDBJ databases">
        <authorList>
            <consortium name="DOE Joint Genome Institute"/>
            <person name="Kuo A."/>
            <person name="Tarkka M."/>
            <person name="Buscot F."/>
            <person name="Kohler A."/>
            <person name="Nagy L.G."/>
            <person name="Floudas D."/>
            <person name="Copeland A."/>
            <person name="Barry K.W."/>
            <person name="Cichocki N."/>
            <person name="Veneault-Fourrey C."/>
            <person name="LaButti K."/>
            <person name="Lindquist E.A."/>
            <person name="Lipzen A."/>
            <person name="Lundell T."/>
            <person name="Morin E."/>
            <person name="Murat C."/>
            <person name="Sun H."/>
            <person name="Tunlid A."/>
            <person name="Henrissat B."/>
            <person name="Grigoriev I.V."/>
            <person name="Hibbett D.S."/>
            <person name="Martin F."/>
            <person name="Nordberg H.P."/>
            <person name="Cantor M.N."/>
            <person name="Hua S.X."/>
        </authorList>
    </citation>
    <scope>NUCLEOTIDE SEQUENCE [LARGE SCALE GENOMIC DNA]</scope>
    <source>
        <strain evidence="1 2">F 1598</strain>
    </source>
</reference>
<organism evidence="1 2">
    <name type="scientific">Piloderma croceum (strain F 1598)</name>
    <dbReference type="NCBI Taxonomy" id="765440"/>
    <lineage>
        <taxon>Eukaryota</taxon>
        <taxon>Fungi</taxon>
        <taxon>Dikarya</taxon>
        <taxon>Basidiomycota</taxon>
        <taxon>Agaricomycotina</taxon>
        <taxon>Agaricomycetes</taxon>
        <taxon>Agaricomycetidae</taxon>
        <taxon>Atheliales</taxon>
        <taxon>Atheliaceae</taxon>
        <taxon>Piloderma</taxon>
    </lineage>
</organism>
<dbReference type="AlphaFoldDB" id="A0A0C3BS49"/>
<dbReference type="PANTHER" id="PTHR32387">
    <property type="entry name" value="WU:FJ29H11"/>
    <property type="match status" value="1"/>
</dbReference>
<dbReference type="STRING" id="765440.A0A0C3BS49"/>
<dbReference type="InterPro" id="IPR052957">
    <property type="entry name" value="Auxin_embryo_med"/>
</dbReference>
<dbReference type="HOGENOM" id="CLU_000570_2_0_1"/>
<protein>
    <submittedName>
        <fullName evidence="1">Uncharacterized protein</fullName>
    </submittedName>
</protein>
<reference evidence="2" key="2">
    <citation type="submission" date="2015-01" db="EMBL/GenBank/DDBJ databases">
        <title>Evolutionary Origins and Diversification of the Mycorrhizal Mutualists.</title>
        <authorList>
            <consortium name="DOE Joint Genome Institute"/>
            <consortium name="Mycorrhizal Genomics Consortium"/>
            <person name="Kohler A."/>
            <person name="Kuo A."/>
            <person name="Nagy L.G."/>
            <person name="Floudas D."/>
            <person name="Copeland A."/>
            <person name="Barry K.W."/>
            <person name="Cichocki N."/>
            <person name="Veneault-Fourrey C."/>
            <person name="LaButti K."/>
            <person name="Lindquist E.A."/>
            <person name="Lipzen A."/>
            <person name="Lundell T."/>
            <person name="Morin E."/>
            <person name="Murat C."/>
            <person name="Riley R."/>
            <person name="Ohm R."/>
            <person name="Sun H."/>
            <person name="Tunlid A."/>
            <person name="Henrissat B."/>
            <person name="Grigoriev I.V."/>
            <person name="Hibbett D.S."/>
            <person name="Martin F."/>
        </authorList>
    </citation>
    <scope>NUCLEOTIDE SEQUENCE [LARGE SCALE GENOMIC DNA]</scope>
    <source>
        <strain evidence="2">F 1598</strain>
    </source>
</reference>
<proteinExistence type="predicted"/>
<keyword evidence="2" id="KW-1185">Reference proteome</keyword>
<name>A0A0C3BS49_PILCF</name>
<accession>A0A0C3BS49</accession>
<dbReference type="PANTHER" id="PTHR32387:SF0">
    <property type="entry name" value="PROTEIN NO VEIN"/>
    <property type="match status" value="1"/>
</dbReference>
<dbReference type="InParanoid" id="A0A0C3BS49"/>
<dbReference type="InterPro" id="IPR036890">
    <property type="entry name" value="HATPase_C_sf"/>
</dbReference>
<evidence type="ECO:0000313" key="1">
    <source>
        <dbReference type="EMBL" id="KIM80122.1"/>
    </source>
</evidence>
<dbReference type="Proteomes" id="UP000054166">
    <property type="component" value="Unassembled WGS sequence"/>
</dbReference>
<gene>
    <name evidence="1" type="ORF">PILCRDRAFT_535999</name>
</gene>
<sequence>MEGYIGEKGIGFKSVFKIADEVGISSGTYTFKLDRNQKLGMITPIWTPSLPVTPRWTTFDLLLKSPDLEALSAYLKEIKPSLLLFLRRLRCLTIKGPLGFFGEQVSIEIHRSVDHDDADFVTLRKVEDGHSSTVKYFRVKEIAKTYPQEDKRKGISESVVVLAFPLTENEEPKISAQDVHAFLPLRCYGFNFIIQADFLTASSREDIMTDLKWNIALRDAISAAFLKTVEKFNMRPTLQFNWFQFLPLNIVGPFFGSVKSTIISELSKRPILRSGNGQYYLPSKFIIISPEFCGADDKPLIPDKYLPNGLHYLTLPYHVDRDRTHFERLGVRDMSNEHFVNGLSNMCSQMPMQPSAWHEAVCSKLLQCWYRHAYKIRQLHILPLGDGSWVSGNSTSDICFDSELAVIPQDLGLRILQPDIPESSSRYSLFEYLGVRKANPKHVADKILELHQCCPPTSLQSLISHAVFMFNHRHSTNIPEAIGLRVMDEEGLVAESQEVYADTQSKRQTIRMYGTLRPPARFLHREYLRQDGSDGKAEWESWLLDNLGVNSFPRLIDGQLSPEFEALVEMIETRQLLTILKETWPHWSNCISEASKLQLSEIVVDCEDGSKRSLKTTFLKRGPLAKYPDLPFLPIDEPISPDWDFLHSLKVTLQMDGTFFLGRLIDLKDGKIQDGEAIYEIYSQLQARFDDDAQGIRDAFSTIPLIAVPVDDETKWIHKSGAVWTKPPSMTSKVALEKLHPGLQKLFHVQLGVPIAGLEDLVNELLTCCENWKEKNIPEDVESHIFAMLYDISHLVAKDLAGSNEWIHKLSDHSIFPVKSPSQGSILCARNDHFYVPDASGRYKSIFSSEVPILDLPKSFGLNDIQSVLNTQYFKSHLKYLEKEVQPVSNPQGIQELDINMRDKLVSKAEFVAR</sequence>
<evidence type="ECO:0000313" key="2">
    <source>
        <dbReference type="Proteomes" id="UP000054166"/>
    </source>
</evidence>
<dbReference type="SUPFAM" id="SSF55874">
    <property type="entry name" value="ATPase domain of HSP90 chaperone/DNA topoisomerase II/histidine kinase"/>
    <property type="match status" value="1"/>
</dbReference>
<dbReference type="EMBL" id="KN833005">
    <property type="protein sequence ID" value="KIM80122.1"/>
    <property type="molecule type" value="Genomic_DNA"/>
</dbReference>